<dbReference type="PANTHER" id="PTHR48075">
    <property type="entry name" value="3-HYDROXYACYL-COA DEHYDROGENASE FAMILY PROTEIN"/>
    <property type="match status" value="1"/>
</dbReference>
<comment type="pathway">
    <text evidence="1">Lipid metabolism; fatty acid beta-oxidation.</text>
</comment>
<dbReference type="RefSeq" id="WP_028387115.1">
    <property type="nucleotide sequence ID" value="NZ_CAAAHN010000001.1"/>
</dbReference>
<dbReference type="UniPathway" id="UPA00659"/>
<dbReference type="Pfam" id="PF00725">
    <property type="entry name" value="3HCDH"/>
    <property type="match status" value="1"/>
</dbReference>
<evidence type="ECO:0000313" key="8">
    <source>
        <dbReference type="EMBL" id="KTD04181.1"/>
    </source>
</evidence>
<dbReference type="OrthoDB" id="5389341at2"/>
<dbReference type="SUPFAM" id="SSF51735">
    <property type="entry name" value="NAD(P)-binding Rossmann-fold domains"/>
    <property type="match status" value="1"/>
</dbReference>
<gene>
    <name evidence="8" type="primary">fadB</name>
    <name evidence="8" type="ORF">Lgee_0211</name>
</gene>
<protein>
    <submittedName>
        <fullName evidence="8">3-hydroxyacyl CoA dehydrogenase oxidoreductase protein</fullName>
    </submittedName>
</protein>
<dbReference type="Proteomes" id="UP000054785">
    <property type="component" value="Unassembled WGS sequence"/>
</dbReference>
<evidence type="ECO:0000256" key="5">
    <source>
        <dbReference type="ARBA" id="ARBA00023027"/>
    </source>
</evidence>
<dbReference type="SUPFAM" id="SSF48179">
    <property type="entry name" value="6-phosphogluconate dehydrogenase C-terminal domain-like"/>
    <property type="match status" value="2"/>
</dbReference>
<dbReference type="InterPro" id="IPR006176">
    <property type="entry name" value="3-OHacyl-CoA_DH_NAD-bd"/>
</dbReference>
<organism evidence="8 9">
    <name type="scientific">Legionella geestiana</name>
    <dbReference type="NCBI Taxonomy" id="45065"/>
    <lineage>
        <taxon>Bacteria</taxon>
        <taxon>Pseudomonadati</taxon>
        <taxon>Pseudomonadota</taxon>
        <taxon>Gammaproteobacteria</taxon>
        <taxon>Legionellales</taxon>
        <taxon>Legionellaceae</taxon>
        <taxon>Legionella</taxon>
    </lineage>
</organism>
<evidence type="ECO:0000256" key="1">
    <source>
        <dbReference type="ARBA" id="ARBA00005005"/>
    </source>
</evidence>
<keyword evidence="6" id="KW-0443">Lipid metabolism</keyword>
<dbReference type="PANTHER" id="PTHR48075:SF7">
    <property type="entry name" value="3-HYDROXYACYL-COA DEHYDROGENASE-RELATED"/>
    <property type="match status" value="1"/>
</dbReference>
<evidence type="ECO:0000256" key="4">
    <source>
        <dbReference type="ARBA" id="ARBA00023002"/>
    </source>
</evidence>
<dbReference type="AlphaFoldDB" id="A0A0W0U8R8"/>
<dbReference type="GO" id="GO:0006635">
    <property type="term" value="P:fatty acid beta-oxidation"/>
    <property type="evidence" value="ECO:0007669"/>
    <property type="project" value="UniProtKB-UniPathway"/>
</dbReference>
<dbReference type="Gene3D" id="3.40.50.720">
    <property type="entry name" value="NAD(P)-binding Rossmann-like Domain"/>
    <property type="match status" value="1"/>
</dbReference>
<dbReference type="InterPro" id="IPR001753">
    <property type="entry name" value="Enoyl-CoA_hydra/iso"/>
</dbReference>
<dbReference type="EMBL" id="LNYC01000005">
    <property type="protein sequence ID" value="KTD04181.1"/>
    <property type="molecule type" value="Genomic_DNA"/>
</dbReference>
<dbReference type="Pfam" id="PF02737">
    <property type="entry name" value="3HCDH_N"/>
    <property type="match status" value="1"/>
</dbReference>
<dbReference type="SUPFAM" id="SSF52096">
    <property type="entry name" value="ClpP/crotonase"/>
    <property type="match status" value="1"/>
</dbReference>
<dbReference type="InterPro" id="IPR006108">
    <property type="entry name" value="3HC_DH_C"/>
</dbReference>
<dbReference type="Gene3D" id="3.90.226.10">
    <property type="entry name" value="2-enoyl-CoA Hydratase, Chain A, domain 1"/>
    <property type="match status" value="1"/>
</dbReference>
<dbReference type="PATRIC" id="fig|45065.4.peg.227"/>
<dbReference type="Pfam" id="PF00378">
    <property type="entry name" value="ECH_1"/>
    <property type="match status" value="1"/>
</dbReference>
<accession>A0A0W0U8R8</accession>
<dbReference type="InterPro" id="IPR029045">
    <property type="entry name" value="ClpP/crotonase-like_dom_sf"/>
</dbReference>
<dbReference type="CDD" id="cd06558">
    <property type="entry name" value="crotonase-like"/>
    <property type="match status" value="1"/>
</dbReference>
<keyword evidence="2" id="KW-0276">Fatty acid metabolism</keyword>
<keyword evidence="9" id="KW-1185">Reference proteome</keyword>
<keyword evidence="5" id="KW-0520">NAD</keyword>
<evidence type="ECO:0000313" key="9">
    <source>
        <dbReference type="Proteomes" id="UP000054785"/>
    </source>
</evidence>
<keyword evidence="3" id="KW-0442">Lipid degradation</keyword>
<evidence type="ECO:0000256" key="6">
    <source>
        <dbReference type="ARBA" id="ARBA00023098"/>
    </source>
</evidence>
<evidence type="ECO:0000256" key="3">
    <source>
        <dbReference type="ARBA" id="ARBA00022963"/>
    </source>
</evidence>
<comment type="catalytic activity">
    <reaction evidence="7">
        <text>a (3S)-3-hydroxyacyl-CoA + NAD(+) = a 3-oxoacyl-CoA + NADH + H(+)</text>
        <dbReference type="Rhea" id="RHEA:22432"/>
        <dbReference type="ChEBI" id="CHEBI:15378"/>
        <dbReference type="ChEBI" id="CHEBI:57318"/>
        <dbReference type="ChEBI" id="CHEBI:57540"/>
        <dbReference type="ChEBI" id="CHEBI:57945"/>
        <dbReference type="ChEBI" id="CHEBI:90726"/>
        <dbReference type="EC" id="1.1.1.35"/>
    </reaction>
</comment>
<dbReference type="InterPro" id="IPR008927">
    <property type="entry name" value="6-PGluconate_DH-like_C_sf"/>
</dbReference>
<sequence>MQSPWNIQTIAVLGAGVMGAQIAAHCANAGFATRLYDLPSATGDASAIAVKAIAGLGKLKPPPLGFSGSAAGITACNYDEHLEALLECDLVIEAIAERFDWKEALYKRIIPFLGAHAILVTNTSGLGINALSEALPAALQERFCGVHFFNPPRYMHLCELIPSQKTHPKLCDYLETWLTRFLGKGVVRAKDTPNFVANRIGVFSMLTALHHAKTYELGCDTVDALTGPLIGRPKSATFRTMDVVGLDTLEHVVKTMQNQLPDDPWHALFFLPDWLKGLISAGALGQKSGSGVYRKNGKTIEVYDVESGSYRAAQNGVREEVRALFAVKDPGARFEGLLASTLPEAQFLVACLRDVFHYSAFHLDAIANTARDVDEAMKWGFGWQEGPFETWQKAGMITVFDCVSQAIADGRSPRNATLPAWLAPLTAFYVNDGAFSPAGNALVPPSSLPVYARQLAVARNPMATPEPHETLYENKGVRLWHLADNVAVLSFLSKANSIGEPVLEGMQAALDIAESRCSGVIIWQTDASTFSAGADLKAVGELAVAGEFSAIEGMIERFQKLMMRIKYSPIPVVAALRGRALGGGCELLMHCGAVVAAFESYPGLVEVGVGLIPAGGGCKEMVLRTFEEGIETFATLQKRFQQLATGFVPGSAVEAQKTGYLDAKASWVMHSGEVLYVALERVKAMCAANYRPPLPARFQVYGREGRARLQSGLVNWREGGFISAHDYVLATHLANVLCGGEVYGGQWVDEDWMLHLEREAFMALVKTPETQARIRAMLETGKPLRN</sequence>
<evidence type="ECO:0000256" key="7">
    <source>
        <dbReference type="ARBA" id="ARBA00049556"/>
    </source>
</evidence>
<name>A0A0W0U8R8_9GAMM</name>
<reference evidence="8 9" key="1">
    <citation type="submission" date="2015-11" db="EMBL/GenBank/DDBJ databases">
        <title>Genomic analysis of 38 Legionella species identifies large and diverse effector repertoires.</title>
        <authorList>
            <person name="Burstein D."/>
            <person name="Amaro F."/>
            <person name="Zusman T."/>
            <person name="Lifshitz Z."/>
            <person name="Cohen O."/>
            <person name="Gilbert J.A."/>
            <person name="Pupko T."/>
            <person name="Shuman H.A."/>
            <person name="Segal G."/>
        </authorList>
    </citation>
    <scope>NUCLEOTIDE SEQUENCE [LARGE SCALE GENOMIC DNA]</scope>
    <source>
        <strain evidence="8 9">ATCC 49504</strain>
    </source>
</reference>
<keyword evidence="4" id="KW-0560">Oxidoreductase</keyword>
<dbReference type="GO" id="GO:0003857">
    <property type="term" value="F:(3S)-3-hydroxyacyl-CoA dehydrogenase (NAD+) activity"/>
    <property type="evidence" value="ECO:0007669"/>
    <property type="project" value="UniProtKB-EC"/>
</dbReference>
<dbReference type="Gene3D" id="1.10.1040.50">
    <property type="match status" value="1"/>
</dbReference>
<dbReference type="STRING" id="45065.Lgee_0211"/>
<proteinExistence type="predicted"/>
<comment type="caution">
    <text evidence="8">The sequence shown here is derived from an EMBL/GenBank/DDBJ whole genome shotgun (WGS) entry which is preliminary data.</text>
</comment>
<evidence type="ECO:0000256" key="2">
    <source>
        <dbReference type="ARBA" id="ARBA00022832"/>
    </source>
</evidence>
<dbReference type="GO" id="GO:0070403">
    <property type="term" value="F:NAD+ binding"/>
    <property type="evidence" value="ECO:0007669"/>
    <property type="project" value="InterPro"/>
</dbReference>
<dbReference type="InterPro" id="IPR036291">
    <property type="entry name" value="NAD(P)-bd_dom_sf"/>
</dbReference>